<feature type="chain" id="PRO_5040669905" evidence="1">
    <location>
        <begin position="16"/>
        <end position="454"/>
    </location>
</feature>
<reference evidence="4" key="3">
    <citation type="journal article" date="2019" name="J. ISSAAS">
        <title>Genomics, evolutionary history and diagnostics of the Alternaria alternata species group including apple and Asian pear pathotypes.</title>
        <authorList>
            <person name="Armitage A.D."/>
            <person name="Cockerton H.M."/>
            <person name="Sreenivasaprasad S."/>
            <person name="Woodhall J."/>
            <person name="Lane C."/>
            <person name="Harrison R.J."/>
            <person name="Clarkson J.P."/>
        </authorList>
    </citation>
    <scope>NUCLEOTIDE SEQUENCE</scope>
    <source>
        <strain evidence="4">FERA 1177</strain>
    </source>
</reference>
<evidence type="ECO:0000256" key="1">
    <source>
        <dbReference type="SAM" id="SignalP"/>
    </source>
</evidence>
<protein>
    <submittedName>
        <fullName evidence="3">SET domain-containing protein</fullName>
    </submittedName>
</protein>
<organism evidence="3 5">
    <name type="scientific">Alternaria alternata</name>
    <name type="common">Alternaria rot fungus</name>
    <name type="synonym">Torula alternata</name>
    <dbReference type="NCBI Taxonomy" id="5599"/>
    <lineage>
        <taxon>Eukaryota</taxon>
        <taxon>Fungi</taxon>
        <taxon>Dikarya</taxon>
        <taxon>Ascomycota</taxon>
        <taxon>Pezizomycotina</taxon>
        <taxon>Dothideomycetes</taxon>
        <taxon>Pleosporomycetidae</taxon>
        <taxon>Pleosporales</taxon>
        <taxon>Pleosporineae</taxon>
        <taxon>Pleosporaceae</taxon>
        <taxon>Alternaria</taxon>
        <taxon>Alternaria sect. Alternaria</taxon>
        <taxon>Alternaria alternata complex</taxon>
    </lineage>
</organism>
<dbReference type="Pfam" id="PF00856">
    <property type="entry name" value="SET"/>
    <property type="match status" value="1"/>
</dbReference>
<dbReference type="GeneID" id="29115448"/>
<gene>
    <name evidence="4" type="ORF">AA0117_g4214</name>
    <name evidence="3" type="ORF">CC77DRAFT_1096643</name>
</gene>
<dbReference type="EMBL" id="PDXD01000007">
    <property type="protein sequence ID" value="RYN78648.1"/>
    <property type="molecule type" value="Genomic_DNA"/>
</dbReference>
<dbReference type="STRING" id="5599.A0A177DI91"/>
<dbReference type="AlphaFoldDB" id="A0A177DI91"/>
<feature type="signal peptide" evidence="1">
    <location>
        <begin position="1"/>
        <end position="15"/>
    </location>
</feature>
<dbReference type="PANTHER" id="PTHR47332">
    <property type="entry name" value="SET DOMAIN-CONTAINING PROTEIN 5"/>
    <property type="match status" value="1"/>
</dbReference>
<keyword evidence="5" id="KW-1185">Reference proteome</keyword>
<dbReference type="SUPFAM" id="SSF82199">
    <property type="entry name" value="SET domain"/>
    <property type="match status" value="1"/>
</dbReference>
<evidence type="ECO:0000259" key="2">
    <source>
        <dbReference type="PROSITE" id="PS50280"/>
    </source>
</evidence>
<name>A0A177DI91_ALTAL</name>
<dbReference type="InterPro" id="IPR046341">
    <property type="entry name" value="SET_dom_sf"/>
</dbReference>
<dbReference type="InterPro" id="IPR053185">
    <property type="entry name" value="SET_domain_protein"/>
</dbReference>
<reference evidence="6" key="2">
    <citation type="journal article" date="2019" name="bioRxiv">
        <title>Genomics, evolutionary history and diagnostics of the Alternaria alternata species group including apple and Asian pear pathotypes.</title>
        <authorList>
            <person name="Armitage A.D."/>
            <person name="Cockerton H.M."/>
            <person name="Sreenivasaprasad S."/>
            <person name="Woodhall J.W."/>
            <person name="Lane C.R."/>
            <person name="Harrison R.J."/>
            <person name="Clarkson J.P."/>
        </authorList>
    </citation>
    <scope>NUCLEOTIDE SEQUENCE [LARGE SCALE GENOMIC DNA]</scope>
    <source>
        <strain evidence="6">FERA 1177</strain>
    </source>
</reference>
<sequence>MRSTISLSLLGGALALSNEKIEFVAQTPLIKDACPSNHLLDNGKCLPLAYGDSPASAFAFQSNTTQPSHPTNSLEDARVLASQAENFPWTFWPECFTHEKVPDQPYCVFSDQNFASGRGIFIVTAQTFAYAMLEHDAFQRPQTLEHVNRYENPPFEQHEFPGKGRGLVANKTLNQGDQIFASTPILITDPDLYELPESERLALLHRGIATLPKSTQSLFWELHGHTPDDDEIDDRITTNNFEVAIDGISQSALFPEIAMLNHDCRPNAAYFFDERTLTHYVHAIRPIHPGEEITITYINNELPRARRIHGLEKSWGFKCSCSTCTAHPALAAESDARLEQIASLQSDILNDWTESSSATPATAELLISLYKQERLDASLATAYQHAVEVYSSFGMKWEAVRYARLSVDMSMLDKGWGDKDVAEMKRMIAEPEKSWSWKKRVSVKSGGCGCGKNH</sequence>
<feature type="domain" description="SET" evidence="2">
    <location>
        <begin position="153"/>
        <end position="298"/>
    </location>
</feature>
<evidence type="ECO:0000313" key="4">
    <source>
        <dbReference type="EMBL" id="RYN78648.1"/>
    </source>
</evidence>
<evidence type="ECO:0000313" key="3">
    <source>
        <dbReference type="EMBL" id="OAG18762.1"/>
    </source>
</evidence>
<evidence type="ECO:0000313" key="6">
    <source>
        <dbReference type="Proteomes" id="UP000291422"/>
    </source>
</evidence>
<dbReference type="KEGG" id="aalt:CC77DRAFT_1096643"/>
<reference evidence="3 5" key="1">
    <citation type="submission" date="2016-05" db="EMBL/GenBank/DDBJ databases">
        <title>Comparative analysis of secretome profiles of manganese(II)-oxidizing ascomycete fungi.</title>
        <authorList>
            <consortium name="DOE Joint Genome Institute"/>
            <person name="Zeiner C.A."/>
            <person name="Purvine S.O."/>
            <person name="Zink E.M."/>
            <person name="Wu S."/>
            <person name="Pasa-Tolic L."/>
            <person name="Chaput D.L."/>
            <person name="Haridas S."/>
            <person name="Grigoriev I.V."/>
            <person name="Santelli C.M."/>
            <person name="Hansel C.M."/>
        </authorList>
    </citation>
    <scope>NUCLEOTIDE SEQUENCE [LARGE SCALE GENOMIC DNA]</scope>
    <source>
        <strain evidence="3 5">SRC1lrK2f</strain>
    </source>
</reference>
<dbReference type="Gene3D" id="2.170.270.10">
    <property type="entry name" value="SET domain"/>
    <property type="match status" value="1"/>
</dbReference>
<dbReference type="CDD" id="cd20071">
    <property type="entry name" value="SET_SMYD"/>
    <property type="match status" value="1"/>
</dbReference>
<keyword evidence="1" id="KW-0732">Signal</keyword>
<evidence type="ECO:0000313" key="5">
    <source>
        <dbReference type="Proteomes" id="UP000077248"/>
    </source>
</evidence>
<accession>A0A177DI91</accession>
<dbReference type="InterPro" id="IPR001214">
    <property type="entry name" value="SET_dom"/>
</dbReference>
<dbReference type="VEuPathDB" id="FungiDB:CC77DRAFT_1096643"/>
<dbReference type="RefSeq" id="XP_018384183.1">
    <property type="nucleotide sequence ID" value="XM_018529854.1"/>
</dbReference>
<proteinExistence type="predicted"/>
<dbReference type="Proteomes" id="UP000077248">
    <property type="component" value="Unassembled WGS sequence"/>
</dbReference>
<dbReference type="OMA" id="QHEFPGK"/>
<dbReference type="SMART" id="SM00317">
    <property type="entry name" value="SET"/>
    <property type="match status" value="1"/>
</dbReference>
<dbReference type="EMBL" id="KV441483">
    <property type="protein sequence ID" value="OAG18762.1"/>
    <property type="molecule type" value="Genomic_DNA"/>
</dbReference>
<dbReference type="PROSITE" id="PS50280">
    <property type="entry name" value="SET"/>
    <property type="match status" value="1"/>
</dbReference>
<dbReference type="Proteomes" id="UP000291422">
    <property type="component" value="Unassembled WGS sequence"/>
</dbReference>
<dbReference type="PANTHER" id="PTHR47332:SF6">
    <property type="entry name" value="SET DOMAIN-CONTAINING PROTEIN"/>
    <property type="match status" value="1"/>
</dbReference>